<evidence type="ECO:0000313" key="2">
    <source>
        <dbReference type="EMBL" id="KAL2063849.1"/>
    </source>
</evidence>
<evidence type="ECO:0000313" key="3">
    <source>
        <dbReference type="Proteomes" id="UP001595075"/>
    </source>
</evidence>
<proteinExistence type="predicted"/>
<feature type="compositionally biased region" description="Polar residues" evidence="1">
    <location>
        <begin position="330"/>
        <end position="347"/>
    </location>
</feature>
<reference evidence="2 3" key="1">
    <citation type="journal article" date="2024" name="Commun. Biol.">
        <title>Comparative genomic analysis of thermophilic fungi reveals convergent evolutionary adaptations and gene losses.</title>
        <authorList>
            <person name="Steindorff A.S."/>
            <person name="Aguilar-Pontes M.V."/>
            <person name="Robinson A.J."/>
            <person name="Andreopoulos B."/>
            <person name="LaButti K."/>
            <person name="Kuo A."/>
            <person name="Mondo S."/>
            <person name="Riley R."/>
            <person name="Otillar R."/>
            <person name="Haridas S."/>
            <person name="Lipzen A."/>
            <person name="Grimwood J."/>
            <person name="Schmutz J."/>
            <person name="Clum A."/>
            <person name="Reid I.D."/>
            <person name="Moisan M.C."/>
            <person name="Butler G."/>
            <person name="Nguyen T.T.M."/>
            <person name="Dewar K."/>
            <person name="Conant G."/>
            <person name="Drula E."/>
            <person name="Henrissat B."/>
            <person name="Hansel C."/>
            <person name="Singer S."/>
            <person name="Hutchinson M.I."/>
            <person name="de Vries R.P."/>
            <person name="Natvig D.O."/>
            <person name="Powell A.J."/>
            <person name="Tsang A."/>
            <person name="Grigoriev I.V."/>
        </authorList>
    </citation>
    <scope>NUCLEOTIDE SEQUENCE [LARGE SCALE GENOMIC DNA]</scope>
    <source>
        <strain evidence="2 3">CBS 494.80</strain>
    </source>
</reference>
<dbReference type="Proteomes" id="UP001595075">
    <property type="component" value="Unassembled WGS sequence"/>
</dbReference>
<evidence type="ECO:0000256" key="1">
    <source>
        <dbReference type="SAM" id="MobiDB-lite"/>
    </source>
</evidence>
<name>A0ABR4C1R2_9HELO</name>
<feature type="compositionally biased region" description="Low complexity" evidence="1">
    <location>
        <begin position="296"/>
        <end position="308"/>
    </location>
</feature>
<dbReference type="EMBL" id="JAZHXI010000014">
    <property type="protein sequence ID" value="KAL2063849.1"/>
    <property type="molecule type" value="Genomic_DNA"/>
</dbReference>
<gene>
    <name evidence="2" type="ORF">VTL71DRAFT_4343</name>
</gene>
<protein>
    <submittedName>
        <fullName evidence="2">Uncharacterized protein</fullName>
    </submittedName>
</protein>
<feature type="compositionally biased region" description="Basic and acidic residues" evidence="1">
    <location>
        <begin position="84"/>
        <end position="95"/>
    </location>
</feature>
<organism evidence="2 3">
    <name type="scientific">Oculimacula yallundae</name>
    <dbReference type="NCBI Taxonomy" id="86028"/>
    <lineage>
        <taxon>Eukaryota</taxon>
        <taxon>Fungi</taxon>
        <taxon>Dikarya</taxon>
        <taxon>Ascomycota</taxon>
        <taxon>Pezizomycotina</taxon>
        <taxon>Leotiomycetes</taxon>
        <taxon>Helotiales</taxon>
        <taxon>Ploettnerulaceae</taxon>
        <taxon>Oculimacula</taxon>
    </lineage>
</organism>
<sequence length="692" mass="76867">MFPYEEFPASPKESPPALHRTRSIPDLNRLLRKSRAVQSQSHASSRRSENNQSENSQILYMADPKKTLNMRKKRQSLSSIGNGIDRRFDGSSDEKENTLEAEKLSWDVIHQEICEWQYVCQTGRPYWWSPESKYTRLKRYKSRLSHETSTTLWMRELDGRPTPAYVETRRAVSDNYFCDPKSNHDLAHLVAIQLLGACFTLPPDHILGTPSPNYSFDKLSACLPDPRMISSLRMHTQFRYSPSFGHQARNTSPVQAWPRAFSKSSPGFTSPTAEIGPSSFATGRRERRRTLNLNDGSGSCGSVESVGGHLARSCSSNDGLDSDSRAWRTRQGSHVSRTSSAMPNSSSYEIQRLRRYLGRHSGSKAIETSSEQAAQKTHYRLEPVIRSEPHHVFIQPVRELVVKRWRNLKRRMSGSLHSAFQSKGSEDQGSISDIGSPALSSDGKARRRRAQERGDIHSSDVETVPHFNTPVSGHLTPSGGLPTIDQADLVDEASFRLSNQNIAEAALASAESRPAASLSMSSSRSSSQAAPSESARPGMGYQSPPTLAPSRPAFPLYSPARHNPPVASRSFSSRRLNREKRKSTLSEMFTADDFQEVGPENLNHRSVSSAPVTANVTPMEEIEQDFGHAASTPAVPTLREPVSSLRPRLARTSTSGTQIFTPEDDGIELDGLPVGPSENRWNGPGNKERTYL</sequence>
<feature type="compositionally biased region" description="Polar residues" evidence="1">
    <location>
        <begin position="415"/>
        <end position="433"/>
    </location>
</feature>
<feature type="compositionally biased region" description="Polar residues" evidence="1">
    <location>
        <begin position="651"/>
        <end position="660"/>
    </location>
</feature>
<keyword evidence="3" id="KW-1185">Reference proteome</keyword>
<accession>A0ABR4C1R2</accession>
<feature type="region of interest" description="Disordered" evidence="1">
    <location>
        <begin position="73"/>
        <end position="95"/>
    </location>
</feature>
<feature type="region of interest" description="Disordered" evidence="1">
    <location>
        <begin position="650"/>
        <end position="692"/>
    </location>
</feature>
<feature type="region of interest" description="Disordered" evidence="1">
    <location>
        <begin position="263"/>
        <end position="347"/>
    </location>
</feature>
<feature type="compositionally biased region" description="Basic and acidic residues" evidence="1">
    <location>
        <begin position="451"/>
        <end position="460"/>
    </location>
</feature>
<feature type="compositionally biased region" description="Low complexity" evidence="1">
    <location>
        <begin position="517"/>
        <end position="537"/>
    </location>
</feature>
<feature type="compositionally biased region" description="Polar residues" evidence="1">
    <location>
        <begin position="263"/>
        <end position="272"/>
    </location>
</feature>
<feature type="region of interest" description="Disordered" evidence="1">
    <location>
        <begin position="1"/>
        <end position="58"/>
    </location>
</feature>
<feature type="region of interest" description="Disordered" evidence="1">
    <location>
        <begin position="517"/>
        <end position="579"/>
    </location>
</feature>
<comment type="caution">
    <text evidence="2">The sequence shown here is derived from an EMBL/GenBank/DDBJ whole genome shotgun (WGS) entry which is preliminary data.</text>
</comment>
<feature type="region of interest" description="Disordered" evidence="1">
    <location>
        <begin position="413"/>
        <end position="484"/>
    </location>
</feature>